<accession>A0A0M4U0L0</accession>
<dbReference type="AlphaFoldDB" id="A0A0M4U0L0"/>
<dbReference type="SUPFAM" id="SSF51395">
    <property type="entry name" value="FMN-linked oxidoreductases"/>
    <property type="match status" value="1"/>
</dbReference>
<evidence type="ECO:0000313" key="6">
    <source>
        <dbReference type="Proteomes" id="UP000062645"/>
    </source>
</evidence>
<dbReference type="STRING" id="224013.ACX27_28970"/>
<dbReference type="Pfam" id="PF00724">
    <property type="entry name" value="Oxidored_FMN"/>
    <property type="match status" value="1"/>
</dbReference>
<dbReference type="FunFam" id="3.20.20.70:FF:000059">
    <property type="entry name" value="N-ethylmaleimide reductase, FMN-linked"/>
    <property type="match status" value="1"/>
</dbReference>
<proteinExistence type="inferred from homology"/>
<dbReference type="PANTHER" id="PTHR22893:SF91">
    <property type="entry name" value="NADPH DEHYDROGENASE 2-RELATED"/>
    <property type="match status" value="1"/>
</dbReference>
<reference evidence="5 6" key="2">
    <citation type="journal article" date="2016" name="Genome Announc.">
        <title>Draft Genome Sequence of the N2-Fixing Cyanobacterium Nostoc piscinale CENA21, Isolated from the Brazilian Amazon Floodplain.</title>
        <authorList>
            <person name="Leao T."/>
            <person name="Guimaraes P.I."/>
            <person name="de Melo A.G."/>
            <person name="Ramos R.T."/>
            <person name="Leao P.N."/>
            <person name="Silva A."/>
            <person name="Fiore M.F."/>
            <person name="Schneider M.P."/>
        </authorList>
    </citation>
    <scope>NUCLEOTIDE SEQUENCE [LARGE SCALE GENOMIC DNA]</scope>
    <source>
        <strain evidence="5 6">CENA21</strain>
    </source>
</reference>
<keyword evidence="3" id="KW-0560">Oxidoreductase</keyword>
<dbReference type="GO" id="GO:0010181">
    <property type="term" value="F:FMN binding"/>
    <property type="evidence" value="ECO:0007669"/>
    <property type="project" value="InterPro"/>
</dbReference>
<dbReference type="InterPro" id="IPR001155">
    <property type="entry name" value="OxRdtase_FMN_N"/>
</dbReference>
<dbReference type="PATRIC" id="fig|224013.5.peg.6929"/>
<dbReference type="Gene3D" id="3.20.20.70">
    <property type="entry name" value="Aldolase class I"/>
    <property type="match status" value="1"/>
</dbReference>
<reference evidence="6" key="1">
    <citation type="submission" date="2015-07" db="EMBL/GenBank/DDBJ databases">
        <title>Genome Of Nitrogen-Fixing Cyanobacterium Nostoc piscinale CENA21 From Solimoes/Amazon River Floodplain Sediments And Comparative Genomics To Uncover Biosynthetic Natural Products Potential.</title>
        <authorList>
            <person name="Leao T.F."/>
            <person name="Leao P.N."/>
            <person name="Guimaraes P.I."/>
            <person name="de Melo A.G.C."/>
            <person name="Ramos R.T.J."/>
            <person name="Silva A."/>
            <person name="Fiore M.F."/>
            <person name="Schneider M.P.C."/>
        </authorList>
    </citation>
    <scope>NUCLEOTIDE SEQUENCE [LARGE SCALE GENOMIC DNA]</scope>
    <source>
        <strain evidence="6">CENA21</strain>
    </source>
</reference>
<keyword evidence="6" id="KW-1185">Reference proteome</keyword>
<name>A0A0M4U0L0_9NOSO</name>
<gene>
    <name evidence="5" type="ORF">ACX27_28970</name>
</gene>
<comment type="similarity">
    <text evidence="2">Belongs to the NADH:flavin oxidoreductase/NADH oxidase family.</text>
</comment>
<dbReference type="Proteomes" id="UP000062645">
    <property type="component" value="Chromosome"/>
</dbReference>
<dbReference type="InterPro" id="IPR013785">
    <property type="entry name" value="Aldolase_TIM"/>
</dbReference>
<organism evidence="5 6">
    <name type="scientific">Nostoc piscinale CENA21</name>
    <dbReference type="NCBI Taxonomy" id="224013"/>
    <lineage>
        <taxon>Bacteria</taxon>
        <taxon>Bacillati</taxon>
        <taxon>Cyanobacteriota</taxon>
        <taxon>Cyanophyceae</taxon>
        <taxon>Nostocales</taxon>
        <taxon>Nostocaceae</taxon>
        <taxon>Nostoc</taxon>
    </lineage>
</organism>
<dbReference type="PANTHER" id="PTHR22893">
    <property type="entry name" value="NADH OXIDOREDUCTASE-RELATED"/>
    <property type="match status" value="1"/>
</dbReference>
<dbReference type="KEGG" id="npz:ACX27_28970"/>
<evidence type="ECO:0000256" key="2">
    <source>
        <dbReference type="ARBA" id="ARBA00005979"/>
    </source>
</evidence>
<dbReference type="RefSeq" id="WP_062297628.1">
    <property type="nucleotide sequence ID" value="NZ_CP012036.1"/>
</dbReference>
<evidence type="ECO:0000259" key="4">
    <source>
        <dbReference type="Pfam" id="PF00724"/>
    </source>
</evidence>
<dbReference type="OrthoDB" id="9772736at2"/>
<evidence type="ECO:0000256" key="3">
    <source>
        <dbReference type="ARBA" id="ARBA00023002"/>
    </source>
</evidence>
<sequence>MPEKSGLFTPIRLGSLYLSNRIIMSPMTRLRATTDCVPTPLMVEYYTQRASAGLIITEGTHPSPMGRGYTTCPGLHNEDQVEGWRKVTDAVHAAGGRIFVQLMHAGRVSHSSLLPNNALPIAPSAIPVVSEEIHIWNGKVPFETPRALELAEIPKIVEEYRTAAELSIKAGFDGVELHAATGYLPNQFQVSGSNQRTDAYGGTLENRTRFTLEVVNALCSVRGAEQIGVKIAPGFTVNDTFDDHPAETYTYVAKALSPLGLAYLHVGYDRGYARGTAPKFNPIDLIRSVYQGTLLAVGGFDRQQADEAITTGRADAIVFGRSFISNPDLVERLKLNAPLTEGDVRGFYGGDEHGYTDYQTLSPFH</sequence>
<feature type="domain" description="NADH:flavin oxidoreductase/NADH oxidase N-terminal" evidence="4">
    <location>
        <begin position="7"/>
        <end position="337"/>
    </location>
</feature>
<comment type="cofactor">
    <cofactor evidence="1">
        <name>FMN</name>
        <dbReference type="ChEBI" id="CHEBI:58210"/>
    </cofactor>
</comment>
<dbReference type="InterPro" id="IPR045247">
    <property type="entry name" value="Oye-like"/>
</dbReference>
<evidence type="ECO:0000256" key="1">
    <source>
        <dbReference type="ARBA" id="ARBA00001917"/>
    </source>
</evidence>
<protein>
    <submittedName>
        <fullName evidence="5">1,2-oxophytodienoate reductase</fullName>
    </submittedName>
</protein>
<dbReference type="CDD" id="cd02933">
    <property type="entry name" value="OYE_like_FMN"/>
    <property type="match status" value="1"/>
</dbReference>
<dbReference type="GO" id="GO:0016628">
    <property type="term" value="F:oxidoreductase activity, acting on the CH-CH group of donors, NAD or NADP as acceptor"/>
    <property type="evidence" value="ECO:0007669"/>
    <property type="project" value="UniProtKB-ARBA"/>
</dbReference>
<dbReference type="EMBL" id="CP012036">
    <property type="protein sequence ID" value="ALF55964.1"/>
    <property type="molecule type" value="Genomic_DNA"/>
</dbReference>
<evidence type="ECO:0000313" key="5">
    <source>
        <dbReference type="EMBL" id="ALF55964.1"/>
    </source>
</evidence>
<dbReference type="GO" id="GO:0005829">
    <property type="term" value="C:cytosol"/>
    <property type="evidence" value="ECO:0007669"/>
    <property type="project" value="UniProtKB-ARBA"/>
</dbReference>